<sequence length="295" mass="33604">MGSTFGKEIIGAKTLEMKKVTELGDLPESCVAMVLMNLDPQDICKMAKLNKAFHGASSADFVWESKLPSNYQQIVTKINLKDDNHVDDDDKFPVFRCKKDIYATLSKFNSIDDCSKKVWLDKSTGGICMAISSKCLSITGIDDRRYWTQIHTDESKFSTVAYLQQIWWFEVNGEVEFPFPEGTYSVFFRLQLGKAYKKFGRRLCNTEQIHGWDMKPVHFQLSTSEGERTVSQCYLEGPGTWLHYHVGDFVVGNSKEPTRVKFSMTQIDCTHTKGGLCVDSVVIYPSSFKGRLKRF</sequence>
<dbReference type="PANTHER" id="PTHR31960:SF22">
    <property type="entry name" value="F-BOX PROTEIN PP2-A12"/>
    <property type="match status" value="1"/>
</dbReference>
<name>A0AAW1KEV2_SAPOF</name>
<feature type="domain" description="F-box" evidence="1">
    <location>
        <begin position="20"/>
        <end position="66"/>
    </location>
</feature>
<keyword evidence="3" id="KW-1185">Reference proteome</keyword>
<accession>A0AAW1KEV2</accession>
<reference evidence="2" key="1">
    <citation type="submission" date="2024-03" db="EMBL/GenBank/DDBJ databases">
        <title>WGS assembly of Saponaria officinalis var. Norfolk2.</title>
        <authorList>
            <person name="Jenkins J."/>
            <person name="Shu S."/>
            <person name="Grimwood J."/>
            <person name="Barry K."/>
            <person name="Goodstein D."/>
            <person name="Schmutz J."/>
            <person name="Leebens-Mack J."/>
            <person name="Osbourn A."/>
        </authorList>
    </citation>
    <scope>NUCLEOTIDE SEQUENCE [LARGE SCALE GENOMIC DNA]</scope>
    <source>
        <strain evidence="2">JIC</strain>
    </source>
</reference>
<evidence type="ECO:0000313" key="2">
    <source>
        <dbReference type="EMBL" id="KAK9716512.1"/>
    </source>
</evidence>
<dbReference type="EMBL" id="JBDFQZ010000006">
    <property type="protein sequence ID" value="KAK9716512.1"/>
    <property type="molecule type" value="Genomic_DNA"/>
</dbReference>
<dbReference type="PANTHER" id="PTHR31960">
    <property type="entry name" value="F-BOX PROTEIN PP2-A15"/>
    <property type="match status" value="1"/>
</dbReference>
<dbReference type="InterPro" id="IPR036047">
    <property type="entry name" value="F-box-like_dom_sf"/>
</dbReference>
<dbReference type="Proteomes" id="UP001443914">
    <property type="component" value="Unassembled WGS sequence"/>
</dbReference>
<comment type="caution">
    <text evidence="2">The sequence shown here is derived from an EMBL/GenBank/DDBJ whole genome shotgun (WGS) entry which is preliminary data.</text>
</comment>
<dbReference type="CDD" id="cd22162">
    <property type="entry name" value="F-box_AtSKIP3-like"/>
    <property type="match status" value="1"/>
</dbReference>
<evidence type="ECO:0000259" key="1">
    <source>
        <dbReference type="PROSITE" id="PS50181"/>
    </source>
</evidence>
<dbReference type="InterPro" id="IPR001810">
    <property type="entry name" value="F-box_dom"/>
</dbReference>
<proteinExistence type="predicted"/>
<dbReference type="PROSITE" id="PS50181">
    <property type="entry name" value="FBOX"/>
    <property type="match status" value="1"/>
</dbReference>
<organism evidence="2 3">
    <name type="scientific">Saponaria officinalis</name>
    <name type="common">Common soapwort</name>
    <name type="synonym">Lychnis saponaria</name>
    <dbReference type="NCBI Taxonomy" id="3572"/>
    <lineage>
        <taxon>Eukaryota</taxon>
        <taxon>Viridiplantae</taxon>
        <taxon>Streptophyta</taxon>
        <taxon>Embryophyta</taxon>
        <taxon>Tracheophyta</taxon>
        <taxon>Spermatophyta</taxon>
        <taxon>Magnoliopsida</taxon>
        <taxon>eudicotyledons</taxon>
        <taxon>Gunneridae</taxon>
        <taxon>Pentapetalae</taxon>
        <taxon>Caryophyllales</taxon>
        <taxon>Caryophyllaceae</taxon>
        <taxon>Caryophylleae</taxon>
        <taxon>Saponaria</taxon>
    </lineage>
</organism>
<gene>
    <name evidence="2" type="ORF">RND81_06G238300</name>
</gene>
<dbReference type="Pfam" id="PF14299">
    <property type="entry name" value="PP2"/>
    <property type="match status" value="1"/>
</dbReference>
<dbReference type="Pfam" id="PF00646">
    <property type="entry name" value="F-box"/>
    <property type="match status" value="1"/>
</dbReference>
<dbReference type="SUPFAM" id="SSF81383">
    <property type="entry name" value="F-box domain"/>
    <property type="match status" value="1"/>
</dbReference>
<protein>
    <recommendedName>
        <fullName evidence="1">F-box domain-containing protein</fullName>
    </recommendedName>
</protein>
<dbReference type="Gene3D" id="1.20.1280.50">
    <property type="match status" value="1"/>
</dbReference>
<dbReference type="InterPro" id="IPR025886">
    <property type="entry name" value="PP2-like"/>
</dbReference>
<dbReference type="AlphaFoldDB" id="A0AAW1KEV2"/>
<evidence type="ECO:0000313" key="3">
    <source>
        <dbReference type="Proteomes" id="UP001443914"/>
    </source>
</evidence>